<evidence type="ECO:0000256" key="3">
    <source>
        <dbReference type="PROSITE-ProRule" id="PRU00284"/>
    </source>
</evidence>
<dbReference type="InterPro" id="IPR012292">
    <property type="entry name" value="Globin/Proto"/>
</dbReference>
<gene>
    <name evidence="5" type="ORF">EDD68_1394</name>
</gene>
<dbReference type="InterPro" id="IPR004089">
    <property type="entry name" value="MCPsignal_dom"/>
</dbReference>
<name>A0A4R3MPF7_9BACI</name>
<dbReference type="SMART" id="SM00283">
    <property type="entry name" value="MA"/>
    <property type="match status" value="1"/>
</dbReference>
<feature type="domain" description="Methyl-accepting transducer" evidence="4">
    <location>
        <begin position="189"/>
        <end position="410"/>
    </location>
</feature>
<dbReference type="InterPro" id="IPR044398">
    <property type="entry name" value="Globin-sensor_dom"/>
</dbReference>
<dbReference type="Gene3D" id="1.10.490.10">
    <property type="entry name" value="Globins"/>
    <property type="match status" value="1"/>
</dbReference>
<sequence length="576" mass="65970">MAKALQQNSVGQDDWNRLQEKLSFLGLNDSKEEIVSLKEVYLEYHQDILDEFYAKLHTVPELDRMIRENSRDEALKKTFHQYMVSLLDDEINVHYVNQRRAIAEAHARIGLTPDRMIAAYGHLNQLFMSYVLKKLRKKPKKLSQAIITYNNLISFDQQIVVETYIELLAKEFVSGLSNIISYNVNINEINHLIEYQERQRSETQSVSSSMQELSTSIEEVAKMVSESTENLQENLNHLDDGIENLADVTEFLKQIDQGSQKISEHASELTNRVKNMEKVMELIKDIAEQTNLLALNASIEAARAGEHGRGFAVVADEVRKLADHTTDSVESIEKDMENLTGITTSIVNVIEDSFKQIHHSRSDLENVTGNLKEMNESMQELGNHFEGISAITEEQAATTSDISDRNQTISELVEGGDEVIRRTGQAVYDLSKLIDEHRANSISKNVILSQEDVIQLAITDHLLWSWKIYNLILGFEEIKEDEVSSFRDCRLGKWYYGPMKETFGNIKTYREIEPLHIRVHELAKDAVRAVNNDNICYANECLDELRGVSSQLITKLEKLRETLIRQRKDTRASVKH</sequence>
<dbReference type="Pfam" id="PF11563">
    <property type="entry name" value="Protoglobin"/>
    <property type="match status" value="1"/>
</dbReference>
<evidence type="ECO:0000313" key="5">
    <source>
        <dbReference type="EMBL" id="TCT14852.1"/>
    </source>
</evidence>
<keyword evidence="1 3" id="KW-0807">Transducer</keyword>
<dbReference type="GO" id="GO:0019825">
    <property type="term" value="F:oxygen binding"/>
    <property type="evidence" value="ECO:0007669"/>
    <property type="project" value="InterPro"/>
</dbReference>
<comment type="similarity">
    <text evidence="2">Belongs to the methyl-accepting chemotaxis (MCP) protein family.</text>
</comment>
<dbReference type="GO" id="GO:0007165">
    <property type="term" value="P:signal transduction"/>
    <property type="evidence" value="ECO:0007669"/>
    <property type="project" value="UniProtKB-KW"/>
</dbReference>
<dbReference type="Proteomes" id="UP000294650">
    <property type="component" value="Unassembled WGS sequence"/>
</dbReference>
<dbReference type="PRINTS" id="PR00260">
    <property type="entry name" value="CHEMTRNSDUCR"/>
</dbReference>
<dbReference type="PANTHER" id="PTHR32089:SF112">
    <property type="entry name" value="LYSOZYME-LIKE PROTEIN-RELATED"/>
    <property type="match status" value="1"/>
</dbReference>
<organism evidence="5 6">
    <name type="scientific">Melghiribacillus thermohalophilus</name>
    <dbReference type="NCBI Taxonomy" id="1324956"/>
    <lineage>
        <taxon>Bacteria</taxon>
        <taxon>Bacillati</taxon>
        <taxon>Bacillota</taxon>
        <taxon>Bacilli</taxon>
        <taxon>Bacillales</taxon>
        <taxon>Bacillaceae</taxon>
        <taxon>Melghiribacillus</taxon>
    </lineage>
</organism>
<dbReference type="GO" id="GO:0016020">
    <property type="term" value="C:membrane"/>
    <property type="evidence" value="ECO:0007669"/>
    <property type="project" value="InterPro"/>
</dbReference>
<dbReference type="PANTHER" id="PTHR32089">
    <property type="entry name" value="METHYL-ACCEPTING CHEMOTAXIS PROTEIN MCPB"/>
    <property type="match status" value="1"/>
</dbReference>
<comment type="caution">
    <text evidence="5">The sequence shown here is derived from an EMBL/GenBank/DDBJ whole genome shotgun (WGS) entry which is preliminary data.</text>
</comment>
<dbReference type="PROSITE" id="PS50111">
    <property type="entry name" value="CHEMOTAXIS_TRANSDUC_2"/>
    <property type="match status" value="1"/>
</dbReference>
<dbReference type="RefSeq" id="WP_132373301.1">
    <property type="nucleotide sequence ID" value="NZ_SMAN01000039.1"/>
</dbReference>
<dbReference type="Pfam" id="PF00015">
    <property type="entry name" value="MCPsignal"/>
    <property type="match status" value="1"/>
</dbReference>
<evidence type="ECO:0000313" key="6">
    <source>
        <dbReference type="Proteomes" id="UP000294650"/>
    </source>
</evidence>
<dbReference type="Gene3D" id="1.10.287.950">
    <property type="entry name" value="Methyl-accepting chemotaxis protein"/>
    <property type="match status" value="1"/>
</dbReference>
<dbReference type="Gene3D" id="1.20.120.30">
    <property type="entry name" value="Aspartate receptor, ligand-binding domain"/>
    <property type="match status" value="1"/>
</dbReference>
<reference evidence="5 6" key="1">
    <citation type="submission" date="2019-03" db="EMBL/GenBank/DDBJ databases">
        <title>Genomic Encyclopedia of Type Strains, Phase IV (KMG-IV): sequencing the most valuable type-strain genomes for metagenomic binning, comparative biology and taxonomic classification.</title>
        <authorList>
            <person name="Goeker M."/>
        </authorList>
    </citation>
    <scope>NUCLEOTIDE SEQUENCE [LARGE SCALE GENOMIC DNA]</scope>
    <source>
        <strain evidence="5 6">DSM 25894</strain>
    </source>
</reference>
<keyword evidence="6" id="KW-1185">Reference proteome</keyword>
<evidence type="ECO:0000256" key="2">
    <source>
        <dbReference type="ARBA" id="ARBA00029447"/>
    </source>
</evidence>
<dbReference type="GO" id="GO:0006935">
    <property type="term" value="P:chemotaxis"/>
    <property type="evidence" value="ECO:0007669"/>
    <property type="project" value="InterPro"/>
</dbReference>
<accession>A0A4R3MPF7</accession>
<dbReference type="InterPro" id="IPR039379">
    <property type="entry name" value="Protoglobin_sensor_dom"/>
</dbReference>
<dbReference type="AlphaFoldDB" id="A0A4R3MPF7"/>
<dbReference type="InterPro" id="IPR004090">
    <property type="entry name" value="Chemotax_Me-accpt_rcpt"/>
</dbReference>
<evidence type="ECO:0000259" key="4">
    <source>
        <dbReference type="PROSITE" id="PS50111"/>
    </source>
</evidence>
<dbReference type="InterPro" id="IPR025991">
    <property type="entry name" value="Chemoreceptor_zinc-bind_dom"/>
</dbReference>
<dbReference type="GO" id="GO:0004888">
    <property type="term" value="F:transmembrane signaling receptor activity"/>
    <property type="evidence" value="ECO:0007669"/>
    <property type="project" value="InterPro"/>
</dbReference>
<dbReference type="OrthoDB" id="266313at2"/>
<dbReference type="Pfam" id="PF13682">
    <property type="entry name" value="CZB"/>
    <property type="match status" value="1"/>
</dbReference>
<proteinExistence type="inferred from homology"/>
<dbReference type="SUPFAM" id="SSF58104">
    <property type="entry name" value="Methyl-accepting chemotaxis protein (MCP) signaling domain"/>
    <property type="match status" value="1"/>
</dbReference>
<dbReference type="CDD" id="cd11386">
    <property type="entry name" value="MCP_signal"/>
    <property type="match status" value="1"/>
</dbReference>
<dbReference type="EMBL" id="SMAN01000039">
    <property type="protein sequence ID" value="TCT14852.1"/>
    <property type="molecule type" value="Genomic_DNA"/>
</dbReference>
<evidence type="ECO:0000256" key="1">
    <source>
        <dbReference type="ARBA" id="ARBA00023224"/>
    </source>
</evidence>
<dbReference type="InterPro" id="IPR009050">
    <property type="entry name" value="Globin-like_sf"/>
</dbReference>
<dbReference type="SUPFAM" id="SSF46458">
    <property type="entry name" value="Globin-like"/>
    <property type="match status" value="1"/>
</dbReference>
<dbReference type="CDD" id="cd01068">
    <property type="entry name" value="globin_sensor"/>
    <property type="match status" value="1"/>
</dbReference>
<dbReference type="GO" id="GO:0020037">
    <property type="term" value="F:heme binding"/>
    <property type="evidence" value="ECO:0007669"/>
    <property type="project" value="InterPro"/>
</dbReference>
<protein>
    <submittedName>
        <fullName evidence="5">Methyl-accepting chemotaxis protein/heme-based aerotactic transducer</fullName>
    </submittedName>
</protein>